<keyword evidence="5 7" id="KW-1133">Transmembrane helix</keyword>
<dbReference type="InterPro" id="IPR017871">
    <property type="entry name" value="ABC_transporter-like_CS"/>
</dbReference>
<dbReference type="Gene3D" id="1.20.1560.10">
    <property type="entry name" value="ABC transporter type 1, transmembrane domain"/>
    <property type="match status" value="1"/>
</dbReference>
<dbReference type="InterPro" id="IPR036640">
    <property type="entry name" value="ABC1_TM_sf"/>
</dbReference>
<dbReference type="EMBL" id="BOOA01000013">
    <property type="protein sequence ID" value="GIH23830.1"/>
    <property type="molecule type" value="Genomic_DNA"/>
</dbReference>
<dbReference type="PROSITE" id="PS00211">
    <property type="entry name" value="ABC_TRANSPORTER_1"/>
    <property type="match status" value="1"/>
</dbReference>
<feature type="transmembrane region" description="Helical" evidence="7">
    <location>
        <begin position="128"/>
        <end position="148"/>
    </location>
</feature>
<dbReference type="InterPro" id="IPR027417">
    <property type="entry name" value="P-loop_NTPase"/>
</dbReference>
<evidence type="ECO:0000256" key="4">
    <source>
        <dbReference type="ARBA" id="ARBA00022840"/>
    </source>
</evidence>
<evidence type="ECO:0000259" key="8">
    <source>
        <dbReference type="PROSITE" id="PS50893"/>
    </source>
</evidence>
<dbReference type="PANTHER" id="PTHR43394">
    <property type="entry name" value="ATP-DEPENDENT PERMEASE MDL1, MITOCHONDRIAL"/>
    <property type="match status" value="1"/>
</dbReference>
<evidence type="ECO:0000256" key="7">
    <source>
        <dbReference type="SAM" id="Phobius"/>
    </source>
</evidence>
<dbReference type="SUPFAM" id="SSF52540">
    <property type="entry name" value="P-loop containing nucleoside triphosphate hydrolases"/>
    <property type="match status" value="1"/>
</dbReference>
<dbReference type="Pfam" id="PF00005">
    <property type="entry name" value="ABC_tran"/>
    <property type="match status" value="1"/>
</dbReference>
<dbReference type="RefSeq" id="WP_239161561.1">
    <property type="nucleotide sequence ID" value="NZ_BOOA01000013.1"/>
</dbReference>
<keyword evidence="2 7" id="KW-0812">Transmembrane</keyword>
<dbReference type="PANTHER" id="PTHR43394:SF1">
    <property type="entry name" value="ATP-BINDING CASSETTE SUB-FAMILY B MEMBER 10, MITOCHONDRIAL"/>
    <property type="match status" value="1"/>
</dbReference>
<dbReference type="AlphaFoldDB" id="A0A919QBY3"/>
<dbReference type="GO" id="GO:0015421">
    <property type="term" value="F:ABC-type oligopeptide transporter activity"/>
    <property type="evidence" value="ECO:0007669"/>
    <property type="project" value="TreeGrafter"/>
</dbReference>
<gene>
    <name evidence="10" type="ORF">Aph01nite_21400</name>
</gene>
<organism evidence="10 11">
    <name type="scientific">Acrocarpospora phusangensis</name>
    <dbReference type="NCBI Taxonomy" id="1070424"/>
    <lineage>
        <taxon>Bacteria</taxon>
        <taxon>Bacillati</taxon>
        <taxon>Actinomycetota</taxon>
        <taxon>Actinomycetes</taxon>
        <taxon>Streptosporangiales</taxon>
        <taxon>Streptosporangiaceae</taxon>
        <taxon>Acrocarpospora</taxon>
    </lineage>
</organism>
<evidence type="ECO:0000256" key="3">
    <source>
        <dbReference type="ARBA" id="ARBA00022741"/>
    </source>
</evidence>
<proteinExistence type="predicted"/>
<name>A0A919QBY3_9ACTN</name>
<dbReference type="GO" id="GO:0005524">
    <property type="term" value="F:ATP binding"/>
    <property type="evidence" value="ECO:0007669"/>
    <property type="project" value="UniProtKB-KW"/>
</dbReference>
<keyword evidence="6 7" id="KW-0472">Membrane</keyword>
<dbReference type="PROSITE" id="PS50929">
    <property type="entry name" value="ABC_TM1F"/>
    <property type="match status" value="1"/>
</dbReference>
<evidence type="ECO:0000256" key="1">
    <source>
        <dbReference type="ARBA" id="ARBA00004651"/>
    </source>
</evidence>
<feature type="transmembrane region" description="Helical" evidence="7">
    <location>
        <begin position="12"/>
        <end position="42"/>
    </location>
</feature>
<comment type="caution">
    <text evidence="10">The sequence shown here is derived from an EMBL/GenBank/DDBJ whole genome shotgun (WGS) entry which is preliminary data.</text>
</comment>
<evidence type="ECO:0000313" key="11">
    <source>
        <dbReference type="Proteomes" id="UP000640052"/>
    </source>
</evidence>
<protein>
    <submittedName>
        <fullName evidence="10">ABC transporter ATP-binding protein</fullName>
    </submittedName>
</protein>
<feature type="domain" description="ABC transmembrane type-1" evidence="9">
    <location>
        <begin position="17"/>
        <end position="286"/>
    </location>
</feature>
<evidence type="ECO:0000256" key="5">
    <source>
        <dbReference type="ARBA" id="ARBA00022989"/>
    </source>
</evidence>
<dbReference type="Pfam" id="PF00664">
    <property type="entry name" value="ABC_membrane"/>
    <property type="match status" value="1"/>
</dbReference>
<dbReference type="SUPFAM" id="SSF90123">
    <property type="entry name" value="ABC transporter transmembrane region"/>
    <property type="match status" value="1"/>
</dbReference>
<evidence type="ECO:0000313" key="10">
    <source>
        <dbReference type="EMBL" id="GIH23830.1"/>
    </source>
</evidence>
<keyword evidence="4 10" id="KW-0067">ATP-binding</keyword>
<dbReference type="InterPro" id="IPR011527">
    <property type="entry name" value="ABC1_TM_dom"/>
</dbReference>
<dbReference type="InterPro" id="IPR039421">
    <property type="entry name" value="Type_1_exporter"/>
</dbReference>
<dbReference type="Proteomes" id="UP000640052">
    <property type="component" value="Unassembled WGS sequence"/>
</dbReference>
<evidence type="ECO:0000259" key="9">
    <source>
        <dbReference type="PROSITE" id="PS50929"/>
    </source>
</evidence>
<feature type="transmembrane region" description="Helical" evidence="7">
    <location>
        <begin position="240"/>
        <end position="261"/>
    </location>
</feature>
<dbReference type="PROSITE" id="PS50893">
    <property type="entry name" value="ABC_TRANSPORTER_2"/>
    <property type="match status" value="1"/>
</dbReference>
<dbReference type="SMART" id="SM00382">
    <property type="entry name" value="AAA"/>
    <property type="match status" value="1"/>
</dbReference>
<feature type="transmembrane region" description="Helical" evidence="7">
    <location>
        <begin position="54"/>
        <end position="78"/>
    </location>
</feature>
<dbReference type="GO" id="GO:0016887">
    <property type="term" value="F:ATP hydrolysis activity"/>
    <property type="evidence" value="ECO:0007669"/>
    <property type="project" value="InterPro"/>
</dbReference>
<comment type="subcellular location">
    <subcellularLocation>
        <location evidence="1">Cell membrane</location>
        <topology evidence="1">Multi-pass membrane protein</topology>
    </subcellularLocation>
</comment>
<keyword evidence="11" id="KW-1185">Reference proteome</keyword>
<sequence>MKALVLRTARDAPGWTALYVPATLALAVSSLLMPFVLARAVAAVIGGGDAFRPVALLCGLVLAEAAITVLSAYAVTTGCAHMTARLRRRLAAHVLALGVPGGRVFSVGDLTVRLSGNAEEVADVVPDGLAVVVSGATALGGLAGLWLIDWRLAAVLLIGLPVAAFLTRSSVFQFSDAFGRYQQAQGRLAARLLDALRGARTIRASGSLEREIARVSAVLPELSAAGRDVWSAQRRTSWRLSLLTPVLEVAVLATAGFAVAAGDLEPAQLTAAAGYLLIAVNLLWQLDSLSGLLSLRESAARVSAVLAEPAPRPGDRELAGGPGTLTLREAAVASAGLSGVALTVPAGASVAVVGRSGAGKSTLAMLAGRLADPDSGVVALDGQDLRLAHARPHIGYAFERPVLLGETIEDAIAYGMPEATRAQIERAAGAAQADRFIRLLPRGYDTPLEAAPMSGGERQRIGLARALLREARLTILDDATSSLDTVTESQVREAITATLAGRTRLVVAHRAATAARADLVAWLDGGRVRAFAPHAELWAQPEYREVFGA</sequence>
<keyword evidence="3" id="KW-0547">Nucleotide-binding</keyword>
<dbReference type="InterPro" id="IPR003593">
    <property type="entry name" value="AAA+_ATPase"/>
</dbReference>
<reference evidence="10" key="1">
    <citation type="submission" date="2021-01" db="EMBL/GenBank/DDBJ databases">
        <title>Whole genome shotgun sequence of Acrocarpospora phusangensis NBRC 108782.</title>
        <authorList>
            <person name="Komaki H."/>
            <person name="Tamura T."/>
        </authorList>
    </citation>
    <scope>NUCLEOTIDE SEQUENCE</scope>
    <source>
        <strain evidence="10">NBRC 108782</strain>
    </source>
</reference>
<dbReference type="Gene3D" id="3.40.50.300">
    <property type="entry name" value="P-loop containing nucleotide triphosphate hydrolases"/>
    <property type="match status" value="1"/>
</dbReference>
<evidence type="ECO:0000256" key="6">
    <source>
        <dbReference type="ARBA" id="ARBA00023136"/>
    </source>
</evidence>
<accession>A0A919QBY3</accession>
<dbReference type="InterPro" id="IPR003439">
    <property type="entry name" value="ABC_transporter-like_ATP-bd"/>
</dbReference>
<feature type="domain" description="ABC transporter" evidence="8">
    <location>
        <begin position="322"/>
        <end position="548"/>
    </location>
</feature>
<dbReference type="GO" id="GO:0005886">
    <property type="term" value="C:plasma membrane"/>
    <property type="evidence" value="ECO:0007669"/>
    <property type="project" value="UniProtKB-SubCell"/>
</dbReference>
<evidence type="ECO:0000256" key="2">
    <source>
        <dbReference type="ARBA" id="ARBA00022692"/>
    </source>
</evidence>